<dbReference type="AlphaFoldDB" id="A0AAD4KET4"/>
<dbReference type="GeneID" id="70252727"/>
<dbReference type="Proteomes" id="UP001201262">
    <property type="component" value="Unassembled WGS sequence"/>
</dbReference>
<evidence type="ECO:0000313" key="2">
    <source>
        <dbReference type="Proteomes" id="UP001201262"/>
    </source>
</evidence>
<evidence type="ECO:0000313" key="1">
    <source>
        <dbReference type="EMBL" id="KAH8690614.1"/>
    </source>
</evidence>
<organism evidence="1 2">
    <name type="scientific">Talaromyces proteolyticus</name>
    <dbReference type="NCBI Taxonomy" id="1131652"/>
    <lineage>
        <taxon>Eukaryota</taxon>
        <taxon>Fungi</taxon>
        <taxon>Dikarya</taxon>
        <taxon>Ascomycota</taxon>
        <taxon>Pezizomycotina</taxon>
        <taxon>Eurotiomycetes</taxon>
        <taxon>Eurotiomycetidae</taxon>
        <taxon>Eurotiales</taxon>
        <taxon>Trichocomaceae</taxon>
        <taxon>Talaromyces</taxon>
        <taxon>Talaromyces sect. Bacilispori</taxon>
    </lineage>
</organism>
<dbReference type="EMBL" id="JAJTJA010000013">
    <property type="protein sequence ID" value="KAH8690614.1"/>
    <property type="molecule type" value="Genomic_DNA"/>
</dbReference>
<protein>
    <submittedName>
        <fullName evidence="1">Uncharacterized protein</fullName>
    </submittedName>
</protein>
<dbReference type="RefSeq" id="XP_046066810.1">
    <property type="nucleotide sequence ID" value="XM_046222440.1"/>
</dbReference>
<sequence>MWQNDNRAADVLPVSKLNFAIAGAFMMSMLLTSVEDDEVDSWLTRIDEYLCLLQAHSVSFDVTKLASIRLELLRKHGRRTSERIATDKVTNGSSSEAVSELVSVSPGVSSNNQIENDIANASDLLDGQSQMMLDPFGDRGDLDWVALLNFE</sequence>
<gene>
    <name evidence="1" type="ORF">BGW36DRAFT_58070</name>
</gene>
<accession>A0AAD4KET4</accession>
<proteinExistence type="predicted"/>
<name>A0AAD4KET4_9EURO</name>
<keyword evidence="2" id="KW-1185">Reference proteome</keyword>
<reference evidence="1" key="1">
    <citation type="submission" date="2021-12" db="EMBL/GenBank/DDBJ databases">
        <title>Convergent genome expansion in fungi linked to evolution of root-endophyte symbiosis.</title>
        <authorList>
            <consortium name="DOE Joint Genome Institute"/>
            <person name="Ke Y.-H."/>
            <person name="Bonito G."/>
            <person name="Liao H.-L."/>
            <person name="Looney B."/>
            <person name="Rojas-Flechas A."/>
            <person name="Nash J."/>
            <person name="Hameed K."/>
            <person name="Schadt C."/>
            <person name="Martin F."/>
            <person name="Crous P.W."/>
            <person name="Miettinen O."/>
            <person name="Magnuson J.K."/>
            <person name="Labbe J."/>
            <person name="Jacobson D."/>
            <person name="Doktycz M.J."/>
            <person name="Veneault-Fourrey C."/>
            <person name="Kuo A."/>
            <person name="Mondo S."/>
            <person name="Calhoun S."/>
            <person name="Riley R."/>
            <person name="Ohm R."/>
            <person name="LaButti K."/>
            <person name="Andreopoulos B."/>
            <person name="Pangilinan J."/>
            <person name="Nolan M."/>
            <person name="Tritt A."/>
            <person name="Clum A."/>
            <person name="Lipzen A."/>
            <person name="Daum C."/>
            <person name="Barry K."/>
            <person name="Grigoriev I.V."/>
            <person name="Vilgalys R."/>
        </authorList>
    </citation>
    <scope>NUCLEOTIDE SEQUENCE</scope>
    <source>
        <strain evidence="1">PMI_201</strain>
    </source>
</reference>
<comment type="caution">
    <text evidence="1">The sequence shown here is derived from an EMBL/GenBank/DDBJ whole genome shotgun (WGS) entry which is preliminary data.</text>
</comment>